<dbReference type="EMBL" id="NBNE01000849">
    <property type="protein sequence ID" value="OWZ16907.1"/>
    <property type="molecule type" value="Genomic_DNA"/>
</dbReference>
<keyword evidence="3" id="KW-1185">Reference proteome</keyword>
<dbReference type="AlphaFoldDB" id="A0A225WIS0"/>
<sequence length="136" mass="15724">MEIWKQTYKKFYLYIDVAVTATSAFYCIEFALGSKLAITTVVVDFESALIFPVRGNFPEVHIVGCLFHLKQVWRRKMKKLRLPDSRTYSQSRILVTSKFKVLYELIGKSNNAVKLLLSLNHKRNREGSGDILLEYG</sequence>
<accession>A0A225WIS0</accession>
<dbReference type="Proteomes" id="UP000198211">
    <property type="component" value="Unassembled WGS sequence"/>
</dbReference>
<gene>
    <name evidence="2" type="ORF">PHMEG_0009240</name>
</gene>
<comment type="caution">
    <text evidence="2">The sequence shown here is derived from an EMBL/GenBank/DDBJ whole genome shotgun (WGS) entry which is preliminary data.</text>
</comment>
<evidence type="ECO:0000313" key="2">
    <source>
        <dbReference type="EMBL" id="OWZ16907.1"/>
    </source>
</evidence>
<evidence type="ECO:0008006" key="4">
    <source>
        <dbReference type="Google" id="ProtNLM"/>
    </source>
</evidence>
<organism evidence="2 3">
    <name type="scientific">Phytophthora megakarya</name>
    <dbReference type="NCBI Taxonomy" id="4795"/>
    <lineage>
        <taxon>Eukaryota</taxon>
        <taxon>Sar</taxon>
        <taxon>Stramenopiles</taxon>
        <taxon>Oomycota</taxon>
        <taxon>Peronosporomycetes</taxon>
        <taxon>Peronosporales</taxon>
        <taxon>Peronosporaceae</taxon>
        <taxon>Phytophthora</taxon>
    </lineage>
</organism>
<feature type="transmembrane region" description="Helical" evidence="1">
    <location>
        <begin position="12"/>
        <end position="32"/>
    </location>
</feature>
<keyword evidence="1" id="KW-0472">Membrane</keyword>
<protein>
    <recommendedName>
        <fullName evidence="4">MULE transposase domain-containing protein</fullName>
    </recommendedName>
</protein>
<evidence type="ECO:0000313" key="3">
    <source>
        <dbReference type="Proteomes" id="UP000198211"/>
    </source>
</evidence>
<keyword evidence="1" id="KW-1133">Transmembrane helix</keyword>
<evidence type="ECO:0000256" key="1">
    <source>
        <dbReference type="SAM" id="Phobius"/>
    </source>
</evidence>
<keyword evidence="1" id="KW-0812">Transmembrane</keyword>
<proteinExistence type="predicted"/>
<reference evidence="3" key="1">
    <citation type="submission" date="2017-03" db="EMBL/GenBank/DDBJ databases">
        <title>Phytopthora megakarya and P. palmivora, two closely related causual agents of cacao black pod achieved similar genome size and gene model numbers by different mechanisms.</title>
        <authorList>
            <person name="Ali S."/>
            <person name="Shao J."/>
            <person name="Larry D.J."/>
            <person name="Kronmiller B."/>
            <person name="Shen D."/>
            <person name="Strem M.D."/>
            <person name="Melnick R.L."/>
            <person name="Guiltinan M.J."/>
            <person name="Tyler B.M."/>
            <person name="Meinhardt L.W."/>
            <person name="Bailey B.A."/>
        </authorList>
    </citation>
    <scope>NUCLEOTIDE SEQUENCE [LARGE SCALE GENOMIC DNA]</scope>
    <source>
        <strain evidence="3">zdho120</strain>
    </source>
</reference>
<name>A0A225WIS0_9STRA</name>